<gene>
    <name evidence="4" type="ORF">AAQM_1306</name>
</gene>
<reference evidence="4 5" key="1">
    <citation type="submission" date="2018-07" db="EMBL/GenBank/DDBJ databases">
        <title>Identification of phenol metabolism pathways in Arcobacter.</title>
        <authorList>
            <person name="Miller W.G."/>
            <person name="Yee E."/>
            <person name="Bono J.L."/>
        </authorList>
    </citation>
    <scope>NUCLEOTIDE SEQUENCE [LARGE SCALE GENOMIC DNA]</scope>
    <source>
        <strain evidence="4 5">W63</strain>
    </source>
</reference>
<dbReference type="GO" id="GO:0042742">
    <property type="term" value="P:defense response to bacterium"/>
    <property type="evidence" value="ECO:0007669"/>
    <property type="project" value="UniProtKB-KW"/>
</dbReference>
<keyword evidence="3" id="KW-0378">Hydrolase</keyword>
<organism evidence="4 5">
    <name type="scientific">Arcobacter aquimarinus</name>
    <dbReference type="NCBI Taxonomy" id="1315211"/>
    <lineage>
        <taxon>Bacteria</taxon>
        <taxon>Pseudomonadati</taxon>
        <taxon>Campylobacterota</taxon>
        <taxon>Epsilonproteobacteria</taxon>
        <taxon>Campylobacterales</taxon>
        <taxon>Arcobacteraceae</taxon>
        <taxon>Arcobacter</taxon>
    </lineage>
</organism>
<protein>
    <recommendedName>
        <fullName evidence="3">Lysozyme</fullName>
        <ecNumber evidence="3">3.2.1.17</ecNumber>
    </recommendedName>
</protein>
<dbReference type="EMBL" id="CP030944">
    <property type="protein sequence ID" value="QKE26055.1"/>
    <property type="molecule type" value="Genomic_DNA"/>
</dbReference>
<dbReference type="GO" id="GO:0009253">
    <property type="term" value="P:peptidoglycan catabolic process"/>
    <property type="evidence" value="ECO:0007669"/>
    <property type="project" value="InterPro"/>
</dbReference>
<name>A0AAE7B4W8_9BACT</name>
<evidence type="ECO:0000256" key="1">
    <source>
        <dbReference type="ARBA" id="ARBA00022529"/>
    </source>
</evidence>
<proteinExistence type="inferred from homology"/>
<comment type="similarity">
    <text evidence="3">Belongs to the glycosyl hydrolase 24 family.</text>
</comment>
<accession>A0AAE7B4W8</accession>
<keyword evidence="2 3" id="KW-0081">Bacteriolytic enzyme</keyword>
<dbReference type="InterPro" id="IPR023346">
    <property type="entry name" value="Lysozyme-like_dom_sf"/>
</dbReference>
<dbReference type="InterPro" id="IPR002196">
    <property type="entry name" value="Glyco_hydro_24"/>
</dbReference>
<dbReference type="Pfam" id="PF00959">
    <property type="entry name" value="Phage_lysozyme"/>
    <property type="match status" value="1"/>
</dbReference>
<dbReference type="GO" id="GO:0016998">
    <property type="term" value="P:cell wall macromolecule catabolic process"/>
    <property type="evidence" value="ECO:0007669"/>
    <property type="project" value="InterPro"/>
</dbReference>
<evidence type="ECO:0000256" key="2">
    <source>
        <dbReference type="ARBA" id="ARBA00022638"/>
    </source>
</evidence>
<evidence type="ECO:0000313" key="4">
    <source>
        <dbReference type="EMBL" id="QKE26055.1"/>
    </source>
</evidence>
<keyword evidence="3" id="KW-0326">Glycosidase</keyword>
<dbReference type="Proteomes" id="UP000502065">
    <property type="component" value="Chromosome"/>
</dbReference>
<keyword evidence="1 3" id="KW-0929">Antimicrobial</keyword>
<dbReference type="EC" id="3.2.1.17" evidence="3"/>
<dbReference type="GO" id="GO:0003796">
    <property type="term" value="F:lysozyme activity"/>
    <property type="evidence" value="ECO:0007669"/>
    <property type="project" value="UniProtKB-EC"/>
</dbReference>
<dbReference type="Gene3D" id="1.10.530.40">
    <property type="match status" value="1"/>
</dbReference>
<dbReference type="RefSeq" id="WP_171920676.1">
    <property type="nucleotide sequence ID" value="NZ_CBCSAE010000004.1"/>
</dbReference>
<comment type="catalytic activity">
    <reaction evidence="3">
        <text>Hydrolysis of (1-&gt;4)-beta-linkages between N-acetylmuramic acid and N-acetyl-D-glucosamine residues in a peptidoglycan and between N-acetyl-D-glucosamine residues in chitodextrins.</text>
        <dbReference type="EC" id="3.2.1.17"/>
    </reaction>
</comment>
<dbReference type="SUPFAM" id="SSF53955">
    <property type="entry name" value="Lysozyme-like"/>
    <property type="match status" value="1"/>
</dbReference>
<dbReference type="AlphaFoldDB" id="A0AAE7B4W8"/>
<evidence type="ECO:0000313" key="5">
    <source>
        <dbReference type="Proteomes" id="UP000502065"/>
    </source>
</evidence>
<dbReference type="GO" id="GO:0031640">
    <property type="term" value="P:killing of cells of another organism"/>
    <property type="evidence" value="ECO:0007669"/>
    <property type="project" value="UniProtKB-KW"/>
</dbReference>
<keyword evidence="5" id="KW-1185">Reference proteome</keyword>
<sequence length="166" mass="19109">MDLTKLKQSIIRFEGLKLKPYKCPADKLSIGYGRNLEDNGITINEAIFMLENDLLNIKLELEDKLPVFNQLDDVRQNVLIEMAYNMGVPKLLGFKNTIDYLEVAIFSLNNGDFGVAKSHFLFASEEMLNSKWHEQHKEYDLIDGKANNNGLLRSEYLSKLMKEGKY</sequence>
<evidence type="ECO:0000256" key="3">
    <source>
        <dbReference type="RuleBase" id="RU003788"/>
    </source>
</evidence>
<dbReference type="InterPro" id="IPR023347">
    <property type="entry name" value="Lysozyme_dom_sf"/>
</dbReference>
<dbReference type="KEGG" id="aaqi:AAQM_1306"/>